<evidence type="ECO:0000256" key="2">
    <source>
        <dbReference type="ARBA" id="ARBA00023015"/>
    </source>
</evidence>
<dbReference type="SUPFAM" id="SSF53850">
    <property type="entry name" value="Periplasmic binding protein-like II"/>
    <property type="match status" value="1"/>
</dbReference>
<reference evidence="6" key="1">
    <citation type="submission" date="2023-06" db="EMBL/GenBank/DDBJ databases">
        <authorList>
            <person name="Zhang S."/>
        </authorList>
    </citation>
    <scope>NUCLEOTIDE SEQUENCE</scope>
    <source>
        <strain evidence="6">SG2303</strain>
    </source>
</reference>
<evidence type="ECO:0000256" key="4">
    <source>
        <dbReference type="ARBA" id="ARBA00023163"/>
    </source>
</evidence>
<dbReference type="InterPro" id="IPR005119">
    <property type="entry name" value="LysR_subst-bd"/>
</dbReference>
<feature type="domain" description="HTH lysR-type" evidence="5">
    <location>
        <begin position="3"/>
        <end position="60"/>
    </location>
</feature>
<dbReference type="InterPro" id="IPR036388">
    <property type="entry name" value="WH-like_DNA-bd_sf"/>
</dbReference>
<evidence type="ECO:0000256" key="1">
    <source>
        <dbReference type="ARBA" id="ARBA00009437"/>
    </source>
</evidence>
<dbReference type="PANTHER" id="PTHR30419:SF14">
    <property type="entry name" value="LYSR FAMILY TRANSCRIPTIONAL REGULATOR"/>
    <property type="match status" value="1"/>
</dbReference>
<dbReference type="InterPro" id="IPR036390">
    <property type="entry name" value="WH_DNA-bd_sf"/>
</dbReference>
<keyword evidence="3" id="KW-0238">DNA-binding</keyword>
<dbReference type="InterPro" id="IPR000847">
    <property type="entry name" value="LysR_HTH_N"/>
</dbReference>
<dbReference type="Pfam" id="PF03466">
    <property type="entry name" value="LysR_substrate"/>
    <property type="match status" value="1"/>
</dbReference>
<keyword evidence="2" id="KW-0805">Transcription regulation</keyword>
<evidence type="ECO:0000256" key="3">
    <source>
        <dbReference type="ARBA" id="ARBA00023125"/>
    </source>
</evidence>
<evidence type="ECO:0000313" key="6">
    <source>
        <dbReference type="EMBL" id="MDN0076094.1"/>
    </source>
</evidence>
<comment type="caution">
    <text evidence="6">The sequence shown here is derived from an EMBL/GenBank/DDBJ whole genome shotgun (WGS) entry which is preliminary data.</text>
</comment>
<dbReference type="Gene3D" id="1.10.10.10">
    <property type="entry name" value="Winged helix-like DNA-binding domain superfamily/Winged helix DNA-binding domain"/>
    <property type="match status" value="1"/>
</dbReference>
<dbReference type="CDD" id="cd08440">
    <property type="entry name" value="PBP2_LTTR_like_4"/>
    <property type="match status" value="1"/>
</dbReference>
<dbReference type="EMBL" id="JAUEDK010000026">
    <property type="protein sequence ID" value="MDN0076094.1"/>
    <property type="molecule type" value="Genomic_DNA"/>
</dbReference>
<comment type="similarity">
    <text evidence="1">Belongs to the LysR transcriptional regulatory family.</text>
</comment>
<dbReference type="InterPro" id="IPR050950">
    <property type="entry name" value="HTH-type_LysR_regulators"/>
</dbReference>
<dbReference type="Proteomes" id="UP001168540">
    <property type="component" value="Unassembled WGS sequence"/>
</dbReference>
<organism evidence="6 7">
    <name type="scientific">Crenobacter oryzisoli</name>
    <dbReference type="NCBI Taxonomy" id="3056844"/>
    <lineage>
        <taxon>Bacteria</taxon>
        <taxon>Pseudomonadati</taxon>
        <taxon>Pseudomonadota</taxon>
        <taxon>Betaproteobacteria</taxon>
        <taxon>Neisseriales</taxon>
        <taxon>Neisseriaceae</taxon>
        <taxon>Crenobacter</taxon>
    </lineage>
</organism>
<keyword evidence="4" id="KW-0804">Transcription</keyword>
<dbReference type="Pfam" id="PF00126">
    <property type="entry name" value="HTH_1"/>
    <property type="match status" value="1"/>
</dbReference>
<dbReference type="PANTHER" id="PTHR30419">
    <property type="entry name" value="HTH-TYPE TRANSCRIPTIONAL REGULATOR YBHD"/>
    <property type="match status" value="1"/>
</dbReference>
<evidence type="ECO:0000313" key="7">
    <source>
        <dbReference type="Proteomes" id="UP001168540"/>
    </source>
</evidence>
<dbReference type="RefSeq" id="WP_289830745.1">
    <property type="nucleotide sequence ID" value="NZ_JAUEDK010000026.1"/>
</dbReference>
<evidence type="ECO:0000259" key="5">
    <source>
        <dbReference type="PROSITE" id="PS50931"/>
    </source>
</evidence>
<accession>A0ABT7XQM5</accession>
<proteinExistence type="inferred from homology"/>
<keyword evidence="7" id="KW-1185">Reference proteome</keyword>
<gene>
    <name evidence="6" type="ORF">QU481_14485</name>
</gene>
<dbReference type="PRINTS" id="PR00039">
    <property type="entry name" value="HTHLYSR"/>
</dbReference>
<name>A0ABT7XQM5_9NEIS</name>
<dbReference type="PROSITE" id="PS50931">
    <property type="entry name" value="HTH_LYSR"/>
    <property type="match status" value="1"/>
</dbReference>
<dbReference type="SUPFAM" id="SSF46785">
    <property type="entry name" value="Winged helix' DNA-binding domain"/>
    <property type="match status" value="1"/>
</dbReference>
<dbReference type="Gene3D" id="3.40.190.290">
    <property type="match status" value="1"/>
</dbReference>
<protein>
    <submittedName>
        <fullName evidence="6">LysR family transcriptional regulator</fullName>
    </submittedName>
</protein>
<sequence length="306" mass="33315">MNISLRQLRTFLAVAKHHSFSRAGDAIGLSQPAVSHALRELESELGLKLFDRTTREVALTEAGHGLAGSLERLLDELEACLTETRQLGETRQGRVRVAASPTISANLMPACIARTAERYPKLSLMLRDQVQQLVLASVRNGEVDFGVIIDPLGADDLVCETILQEPFCLVCRADHRFAAADSVAWTDLASEPLVLLDYASGSRPLIDRALAERGVKAQVVQELGHSTTVYRMVEAGIGISVLPTLALPLPEASDLVVRPLTPSVERSLMLVRRKNRSLSPLAETVWALIRDVAAEFSANRSWPLAG</sequence>